<dbReference type="GO" id="GO:0015990">
    <property type="term" value="P:electron transport coupled proton transport"/>
    <property type="evidence" value="ECO:0007669"/>
    <property type="project" value="TreeGrafter"/>
</dbReference>
<reference evidence="6" key="2">
    <citation type="journal article" date="2012" name="PLoS ONE">
        <title>A Deeply Branching Thermophilic Bacterium with an Ancient Acetyl-CoA Pathway Dominates a Subsurface Ecosystem.</title>
        <authorList>
            <person name="Takami H."/>
            <person name="Noguchi H."/>
            <person name="Takaki Y."/>
            <person name="Uchiyama I."/>
            <person name="Toyoda A."/>
            <person name="Nishi S."/>
            <person name="Chee G.-J."/>
            <person name="Arai W."/>
            <person name="Nunoura T."/>
            <person name="Itoh T."/>
            <person name="Hattori M."/>
            <person name="Takai K."/>
        </authorList>
    </citation>
    <scope>NUCLEOTIDE SEQUENCE</scope>
</reference>
<dbReference type="GO" id="GO:0048038">
    <property type="term" value="F:quinone binding"/>
    <property type="evidence" value="ECO:0007669"/>
    <property type="project" value="InterPro"/>
</dbReference>
<proteinExistence type="inferred from homology"/>
<evidence type="ECO:0000256" key="1">
    <source>
        <dbReference type="ARBA" id="ARBA00009173"/>
    </source>
</evidence>
<dbReference type="Pfam" id="PF01058">
    <property type="entry name" value="Oxidored_q6"/>
    <property type="match status" value="1"/>
</dbReference>
<dbReference type="AlphaFoldDB" id="H5SP88"/>
<dbReference type="EMBL" id="AP011790">
    <property type="protein sequence ID" value="BAL57980.1"/>
    <property type="molecule type" value="Genomic_DNA"/>
</dbReference>
<gene>
    <name evidence="6" type="ORF">HGMM_F53F08C17</name>
</gene>
<evidence type="ECO:0000313" key="6">
    <source>
        <dbReference type="EMBL" id="BAL57980.1"/>
    </source>
</evidence>
<accession>H5SP88</accession>
<dbReference type="PANTHER" id="PTHR11995">
    <property type="entry name" value="NADH DEHYDROGENASE"/>
    <property type="match status" value="1"/>
</dbReference>
<evidence type="ECO:0000256" key="3">
    <source>
        <dbReference type="ARBA" id="ARBA00022967"/>
    </source>
</evidence>
<dbReference type="FunFam" id="3.40.50.12280:FF:000002">
    <property type="entry name" value="NADH-quinone oxidoreductase subunit B"/>
    <property type="match status" value="1"/>
</dbReference>
<dbReference type="PANTHER" id="PTHR11995:SF14">
    <property type="entry name" value="NADH DEHYDROGENASE [UBIQUINONE] IRON-SULFUR PROTEIN 7, MITOCHONDRIAL"/>
    <property type="match status" value="1"/>
</dbReference>
<evidence type="ECO:0000256" key="4">
    <source>
        <dbReference type="ARBA" id="ARBA00023027"/>
    </source>
</evidence>
<dbReference type="Gene3D" id="3.40.50.12280">
    <property type="match status" value="1"/>
</dbReference>
<keyword evidence="2" id="KW-0813">Transport</keyword>
<evidence type="ECO:0000259" key="5">
    <source>
        <dbReference type="Pfam" id="PF01058"/>
    </source>
</evidence>
<dbReference type="GO" id="GO:0051539">
    <property type="term" value="F:4 iron, 4 sulfur cluster binding"/>
    <property type="evidence" value="ECO:0007669"/>
    <property type="project" value="InterPro"/>
</dbReference>
<evidence type="ECO:0000256" key="2">
    <source>
        <dbReference type="ARBA" id="ARBA00022448"/>
    </source>
</evidence>
<sequence>MGLENLLRGSVILTKLEEVINWGRKWSLYPYAFATACCAMEFMALMGSHYDLSRFGAEAVRWSPRQADLLMVIGTISHKQAPILKRVYEQMCEPKWVIAFGACACSGGFYDNYATVMGIDTIIPVDVYVPGCPPRPEYVIDAVMKLQKKITGKEKL</sequence>
<keyword evidence="4" id="KW-0520">NAD</keyword>
<comment type="similarity">
    <text evidence="1">Belongs to the complex I 20 kDa subunit family.</text>
</comment>
<dbReference type="SUPFAM" id="SSF56770">
    <property type="entry name" value="HydA/Nqo6-like"/>
    <property type="match status" value="1"/>
</dbReference>
<dbReference type="NCBIfam" id="NF005012">
    <property type="entry name" value="PRK06411.1"/>
    <property type="match status" value="1"/>
</dbReference>
<dbReference type="GO" id="GO:0008137">
    <property type="term" value="F:NADH dehydrogenase (ubiquinone) activity"/>
    <property type="evidence" value="ECO:0007669"/>
    <property type="project" value="InterPro"/>
</dbReference>
<dbReference type="HAMAP" id="MF_01356">
    <property type="entry name" value="NDH1_NuoB"/>
    <property type="match status" value="1"/>
</dbReference>
<protein>
    <submittedName>
        <fullName evidence="6">NADH dehydrogenase I subunit B</fullName>
    </submittedName>
</protein>
<dbReference type="GO" id="GO:0009060">
    <property type="term" value="P:aerobic respiration"/>
    <property type="evidence" value="ECO:0007669"/>
    <property type="project" value="TreeGrafter"/>
</dbReference>
<dbReference type="NCBIfam" id="TIGR01957">
    <property type="entry name" value="nuoB_fam"/>
    <property type="match status" value="1"/>
</dbReference>
<keyword evidence="3" id="KW-1278">Translocase</keyword>
<name>H5SP88_9ZZZZ</name>
<reference evidence="6" key="1">
    <citation type="journal article" date="2005" name="Environ. Microbiol.">
        <title>Genetic and functional properties of uncultivated thermophilic crenarchaeotes from a subsurface gold mine as revealed by analysis of genome fragments.</title>
        <authorList>
            <person name="Nunoura T."/>
            <person name="Hirayama H."/>
            <person name="Takami H."/>
            <person name="Oida H."/>
            <person name="Nishi S."/>
            <person name="Shimamura S."/>
            <person name="Suzuki Y."/>
            <person name="Inagaki F."/>
            <person name="Takai K."/>
            <person name="Nealson K.H."/>
            <person name="Horikoshi K."/>
        </authorList>
    </citation>
    <scope>NUCLEOTIDE SEQUENCE</scope>
</reference>
<dbReference type="InterPro" id="IPR006137">
    <property type="entry name" value="NADH_UbQ_OxRdtase-like_20kDa"/>
</dbReference>
<organism evidence="6">
    <name type="scientific">uncultured prokaryote</name>
    <dbReference type="NCBI Taxonomy" id="198431"/>
    <lineage>
        <taxon>unclassified sequences</taxon>
        <taxon>environmental samples</taxon>
    </lineage>
</organism>
<dbReference type="PROSITE" id="PS01150">
    <property type="entry name" value="COMPLEX1_20K"/>
    <property type="match status" value="1"/>
</dbReference>
<dbReference type="GO" id="GO:0045271">
    <property type="term" value="C:respiratory chain complex I"/>
    <property type="evidence" value="ECO:0007669"/>
    <property type="project" value="TreeGrafter"/>
</dbReference>
<feature type="domain" description="NADH:ubiquinone oxidoreductase-like 20kDa subunit" evidence="5">
    <location>
        <begin position="37"/>
        <end position="146"/>
    </location>
</feature>
<dbReference type="InterPro" id="IPR006138">
    <property type="entry name" value="NADH_UQ_OxRdtase_20Kd_su"/>
</dbReference>